<evidence type="ECO:0000313" key="1">
    <source>
        <dbReference type="EMBL" id="KAJ9089309.1"/>
    </source>
</evidence>
<name>A0ACC2URB5_9FUNG</name>
<protein>
    <submittedName>
        <fullName evidence="1">Uncharacterized protein</fullName>
    </submittedName>
</protein>
<dbReference type="EMBL" id="QTSX02000054">
    <property type="protein sequence ID" value="KAJ9089309.1"/>
    <property type="molecule type" value="Genomic_DNA"/>
</dbReference>
<keyword evidence="2" id="KW-1185">Reference proteome</keyword>
<comment type="caution">
    <text evidence="1">The sequence shown here is derived from an EMBL/GenBank/DDBJ whole genome shotgun (WGS) entry which is preliminary data.</text>
</comment>
<proteinExistence type="predicted"/>
<dbReference type="Proteomes" id="UP001165960">
    <property type="component" value="Unassembled WGS sequence"/>
</dbReference>
<evidence type="ECO:0000313" key="2">
    <source>
        <dbReference type="Proteomes" id="UP001165960"/>
    </source>
</evidence>
<reference evidence="1" key="1">
    <citation type="submission" date="2022-04" db="EMBL/GenBank/DDBJ databases">
        <title>Genome of the entomopathogenic fungus Entomophthora muscae.</title>
        <authorList>
            <person name="Elya C."/>
            <person name="Lovett B.R."/>
            <person name="Lee E."/>
            <person name="Macias A.M."/>
            <person name="Hajek A.E."/>
            <person name="De Bivort B.L."/>
            <person name="Kasson M.T."/>
            <person name="De Fine Licht H.H."/>
            <person name="Stajich J.E."/>
        </authorList>
    </citation>
    <scope>NUCLEOTIDE SEQUENCE</scope>
    <source>
        <strain evidence="1">Berkeley</strain>
    </source>
</reference>
<gene>
    <name evidence="1" type="ORF">DSO57_1014263</name>
</gene>
<accession>A0ACC2URB5</accession>
<sequence length="160" mass="17802">MPPPAADMGDTMKKLSDIISSLHMHLKSRDQPKSNQYCQNCKQYSHFTSYCKQNCNRCGEEGHLFIYCPTLCAPEAKASTSEAKPPKTNSSKPKKEANASSAKDETYLVKSLATVRSNVAQKHRLSQTVHLFRTPGKTKGLEPLKYELTNNENPAAGDQR</sequence>
<organism evidence="1 2">
    <name type="scientific">Entomophthora muscae</name>
    <dbReference type="NCBI Taxonomy" id="34485"/>
    <lineage>
        <taxon>Eukaryota</taxon>
        <taxon>Fungi</taxon>
        <taxon>Fungi incertae sedis</taxon>
        <taxon>Zoopagomycota</taxon>
        <taxon>Entomophthoromycotina</taxon>
        <taxon>Entomophthoromycetes</taxon>
        <taxon>Entomophthorales</taxon>
        <taxon>Entomophthoraceae</taxon>
        <taxon>Entomophthora</taxon>
    </lineage>
</organism>